<dbReference type="AlphaFoldDB" id="A0A3M2S0U9"/>
<evidence type="ECO:0000313" key="1">
    <source>
        <dbReference type="EMBL" id="RMJ11174.1"/>
    </source>
</evidence>
<name>A0A3M2S0U9_9HYPO</name>
<organism evidence="1 2">
    <name type="scientific">Fusarium kuroshium</name>
    <dbReference type="NCBI Taxonomy" id="2010991"/>
    <lineage>
        <taxon>Eukaryota</taxon>
        <taxon>Fungi</taxon>
        <taxon>Dikarya</taxon>
        <taxon>Ascomycota</taxon>
        <taxon>Pezizomycotina</taxon>
        <taxon>Sordariomycetes</taxon>
        <taxon>Hypocreomycetidae</taxon>
        <taxon>Hypocreales</taxon>
        <taxon>Nectriaceae</taxon>
        <taxon>Fusarium</taxon>
        <taxon>Fusarium solani species complex</taxon>
    </lineage>
</organism>
<dbReference type="EMBL" id="NKUJ01000176">
    <property type="protein sequence ID" value="RMJ11174.1"/>
    <property type="molecule type" value="Genomic_DNA"/>
</dbReference>
<evidence type="ECO:0000313" key="2">
    <source>
        <dbReference type="Proteomes" id="UP000277212"/>
    </source>
</evidence>
<reference evidence="1 2" key="1">
    <citation type="submission" date="2017-06" db="EMBL/GenBank/DDBJ databases">
        <title>Comparative genomic analysis of Ambrosia Fusariam Clade fungi.</title>
        <authorList>
            <person name="Stajich J.E."/>
            <person name="Carrillo J."/>
            <person name="Kijimoto T."/>
            <person name="Eskalen A."/>
            <person name="O'Donnell K."/>
            <person name="Kasson M."/>
        </authorList>
    </citation>
    <scope>NUCLEOTIDE SEQUENCE [LARGE SCALE GENOMIC DNA]</scope>
    <source>
        <strain evidence="1">UCR3666</strain>
    </source>
</reference>
<gene>
    <name evidence="1" type="ORF">CDV36_009179</name>
</gene>
<accession>A0A3M2S0U9</accession>
<protein>
    <submittedName>
        <fullName evidence="1">Uncharacterized protein</fullName>
    </submittedName>
</protein>
<proteinExistence type="predicted"/>
<dbReference type="Proteomes" id="UP000277212">
    <property type="component" value="Unassembled WGS sequence"/>
</dbReference>
<comment type="caution">
    <text evidence="1">The sequence shown here is derived from an EMBL/GenBank/DDBJ whole genome shotgun (WGS) entry which is preliminary data.</text>
</comment>
<sequence>MRVTLHAFNLHKLFVSTLPRASTSDESQSRQDLTYHSRQLVSFECPTERTWAGSHASIVKTTIRRKPTVSTSAGCVTLLLNPISVHRWRGLFQTHLWDHIRDRTSTHGRKPHDAVVEPLITFSRSQTQ</sequence>
<keyword evidence="2" id="KW-1185">Reference proteome</keyword>